<keyword evidence="1" id="KW-0472">Membrane</keyword>
<organism evidence="2 3">
    <name type="scientific">Oceanibaculum indicum</name>
    <dbReference type="NCBI Taxonomy" id="526216"/>
    <lineage>
        <taxon>Bacteria</taxon>
        <taxon>Pseudomonadati</taxon>
        <taxon>Pseudomonadota</taxon>
        <taxon>Alphaproteobacteria</taxon>
        <taxon>Rhodospirillales</taxon>
        <taxon>Oceanibaculaceae</taxon>
        <taxon>Oceanibaculum</taxon>
    </lineage>
</organism>
<feature type="transmembrane region" description="Helical" evidence="1">
    <location>
        <begin position="29"/>
        <end position="48"/>
    </location>
</feature>
<name>A0A420WRQ9_9PROT</name>
<gene>
    <name evidence="2" type="ORF">BCL74_1325</name>
</gene>
<dbReference type="RefSeq" id="WP_121218486.1">
    <property type="nucleotide sequence ID" value="NZ_RBIG01000001.1"/>
</dbReference>
<evidence type="ECO:0008006" key="4">
    <source>
        <dbReference type="Google" id="ProtNLM"/>
    </source>
</evidence>
<proteinExistence type="predicted"/>
<sequence>MSGNETRDEFPYDEYSAPRRRVTQWLRRIPLARSLGVLIVLVLLYYGAGAAIINKIDADPDFVPQNVAEGGSNAIAAAAALVSREVDENGWTANDPFFMPSAILDNMPNYQQGILKAASRFSVEMMDHIGRIRGTSQIDKDLERAAGLLKYPGNVWVWDPSVSLAPTATSESQYRAAARALLSYNDRLSAGQAVFDKRGDNLMSMLERIASDLGSASAQIDSHILGAGFWLFDTTVDDLFYSTKGQLYGHYILLRELGRDFAPILRERQLDGVWQQMIDSLREGSQLEPLVVIGGSPDALILPNHLTAQGFYLLRARTQLYEVVNILLK</sequence>
<keyword evidence="1" id="KW-0812">Transmembrane</keyword>
<protein>
    <recommendedName>
        <fullName evidence="4">DUF2333 family protein</fullName>
    </recommendedName>
</protein>
<comment type="caution">
    <text evidence="2">The sequence shown here is derived from an EMBL/GenBank/DDBJ whole genome shotgun (WGS) entry which is preliminary data.</text>
</comment>
<dbReference type="Pfam" id="PF10095">
    <property type="entry name" value="DUF2333"/>
    <property type="match status" value="2"/>
</dbReference>
<dbReference type="OrthoDB" id="7594726at2"/>
<keyword evidence="1" id="KW-1133">Transmembrane helix</keyword>
<evidence type="ECO:0000313" key="2">
    <source>
        <dbReference type="EMBL" id="RKQ73536.1"/>
    </source>
</evidence>
<evidence type="ECO:0000256" key="1">
    <source>
        <dbReference type="SAM" id="Phobius"/>
    </source>
</evidence>
<dbReference type="InterPro" id="IPR016936">
    <property type="entry name" value="UCP029693"/>
</dbReference>
<evidence type="ECO:0000313" key="3">
    <source>
        <dbReference type="Proteomes" id="UP000277424"/>
    </source>
</evidence>
<reference evidence="2 3" key="1">
    <citation type="submission" date="2018-10" db="EMBL/GenBank/DDBJ databases">
        <title>Comparative analysis of microorganisms from saline springs in Andes Mountain Range, Colombia.</title>
        <authorList>
            <person name="Rubin E."/>
        </authorList>
    </citation>
    <scope>NUCLEOTIDE SEQUENCE [LARGE SCALE GENOMIC DNA]</scope>
    <source>
        <strain evidence="2 3">USBA 36</strain>
    </source>
</reference>
<dbReference type="Proteomes" id="UP000277424">
    <property type="component" value="Unassembled WGS sequence"/>
</dbReference>
<accession>A0A420WRQ9</accession>
<dbReference type="AlphaFoldDB" id="A0A420WRQ9"/>
<dbReference type="EMBL" id="RBIG01000001">
    <property type="protein sequence ID" value="RKQ73536.1"/>
    <property type="molecule type" value="Genomic_DNA"/>
</dbReference>